<evidence type="ECO:0000256" key="3">
    <source>
        <dbReference type="ARBA" id="ARBA00022692"/>
    </source>
</evidence>
<feature type="transmembrane region" description="Helical" evidence="6">
    <location>
        <begin position="170"/>
        <end position="191"/>
    </location>
</feature>
<evidence type="ECO:0000313" key="7">
    <source>
        <dbReference type="EMBL" id="MDR7098055.1"/>
    </source>
</evidence>
<dbReference type="NCBIfam" id="TIGR00728">
    <property type="entry name" value="OPT_sfam"/>
    <property type="match status" value="1"/>
</dbReference>
<dbReference type="InterPro" id="IPR004813">
    <property type="entry name" value="OPT"/>
</dbReference>
<feature type="transmembrane region" description="Helical" evidence="6">
    <location>
        <begin position="355"/>
        <end position="379"/>
    </location>
</feature>
<evidence type="ECO:0000256" key="2">
    <source>
        <dbReference type="ARBA" id="ARBA00022448"/>
    </source>
</evidence>
<feature type="transmembrane region" description="Helical" evidence="6">
    <location>
        <begin position="43"/>
        <end position="60"/>
    </location>
</feature>
<feature type="transmembrane region" description="Helical" evidence="6">
    <location>
        <begin position="216"/>
        <end position="241"/>
    </location>
</feature>
<feature type="transmembrane region" description="Helical" evidence="6">
    <location>
        <begin position="523"/>
        <end position="542"/>
    </location>
</feature>
<dbReference type="PANTHER" id="PTHR31645:SF0">
    <property type="entry name" value="OLIGOPEPTIDE TRANSPORTER YGL114W-RELATED"/>
    <property type="match status" value="1"/>
</dbReference>
<evidence type="ECO:0000256" key="5">
    <source>
        <dbReference type="ARBA" id="ARBA00023136"/>
    </source>
</evidence>
<dbReference type="PANTHER" id="PTHR31645">
    <property type="entry name" value="OLIGOPEPTIDE TRANSPORTER YGL114W-RELATED"/>
    <property type="match status" value="1"/>
</dbReference>
<proteinExistence type="predicted"/>
<comment type="subcellular location">
    <subcellularLocation>
        <location evidence="1">Membrane</location>
        <topology evidence="1">Multi-pass membrane protein</topology>
    </subcellularLocation>
</comment>
<evidence type="ECO:0000256" key="4">
    <source>
        <dbReference type="ARBA" id="ARBA00022989"/>
    </source>
</evidence>
<protein>
    <submittedName>
        <fullName evidence="7">OPT family oligopeptide transporter</fullName>
    </submittedName>
</protein>
<feature type="transmembrane region" description="Helical" evidence="6">
    <location>
        <begin position="462"/>
        <end position="479"/>
    </location>
</feature>
<keyword evidence="8" id="KW-1185">Reference proteome</keyword>
<keyword evidence="3 6" id="KW-0812">Transmembrane</keyword>
<keyword evidence="5 6" id="KW-0472">Membrane</keyword>
<feature type="transmembrane region" description="Helical" evidence="6">
    <location>
        <begin position="272"/>
        <end position="290"/>
    </location>
</feature>
<keyword evidence="2" id="KW-0813">Transport</keyword>
<accession>A0ABU1VL55</accession>
<dbReference type="Pfam" id="PF03169">
    <property type="entry name" value="OPT"/>
    <property type="match status" value="1"/>
</dbReference>
<sequence length="668" mass="68864">MNSTAKSMAEPRTELTIRALVLGVIITVAFTAANVFFGLKAGLTFATSIPAAVISMALLRNFRDSTIQENNIVQTVASAAGTLSSIIFVLPGLVMIGWWTGFPYWISFLICALGGILGVMYSIPLRRALVTNSELPYPEGVACAEVLKVGSPGEDATAAGIEESRVGLMAVIWGSIVAATFAVIVATRVFASDVAQYFRFGGEKGSVTGFDFNLSMALFAVGHLVGLWVGVAMLLGAVIAWAWGVPHYSALAAAAGAAADVAQATWSHQVRFVGAGTIGVAAIWTLAKLVKPVASGLRSAMAASRVRKAGQLDSLPRTEHDIPIGLVGIIMVACFLPIAWLLGHLSIQSGLGAHMWTLIVGGLIYCVVMGFLVSAVCGYMAGLIGSSNSPLSGIGILVVIGAALLLVFGIKPLMAPGNEKGLVAFALLVTSVVFTVAAIANNNLQDLKTGQLVDATPSKQQWALVVGVIAGAAIIPPILDLLNHAYGFAGTPGADPAKALAAPQAGLISALAQGVIQNNIDWSLIEIGAGIGVVLIVLDEVLRRTTKSAHLSPLAVGLGIYLPTSATLMVVVGALAGSLYDKRAERTAKPESAKQLGVLLASGMIVGEGLIGVVIAAIVAFSGMDAPLALVGSDFANAAVWIGGIAFVVAMLVLYRWIEGVARRTAIA</sequence>
<comment type="caution">
    <text evidence="7">The sequence shown here is derived from an EMBL/GenBank/DDBJ whole genome shotgun (WGS) entry which is preliminary data.</text>
</comment>
<evidence type="ECO:0000313" key="8">
    <source>
        <dbReference type="Proteomes" id="UP001267878"/>
    </source>
</evidence>
<feature type="transmembrane region" description="Helical" evidence="6">
    <location>
        <begin position="104"/>
        <end position="123"/>
    </location>
</feature>
<name>A0ABU1VL55_9GAMM</name>
<feature type="transmembrane region" description="Helical" evidence="6">
    <location>
        <begin position="422"/>
        <end position="441"/>
    </location>
</feature>
<dbReference type="EMBL" id="JAVDVW010000001">
    <property type="protein sequence ID" value="MDR7098055.1"/>
    <property type="molecule type" value="Genomic_DNA"/>
</dbReference>
<keyword evidence="4 6" id="KW-1133">Transmembrane helix</keyword>
<feature type="transmembrane region" description="Helical" evidence="6">
    <location>
        <begin position="635"/>
        <end position="655"/>
    </location>
</feature>
<feature type="transmembrane region" description="Helical" evidence="6">
    <location>
        <begin position="324"/>
        <end position="343"/>
    </location>
</feature>
<feature type="transmembrane region" description="Helical" evidence="6">
    <location>
        <begin position="554"/>
        <end position="577"/>
    </location>
</feature>
<feature type="transmembrane region" description="Helical" evidence="6">
    <location>
        <begin position="391"/>
        <end position="410"/>
    </location>
</feature>
<dbReference type="InterPro" id="IPR045035">
    <property type="entry name" value="YSL-like"/>
</dbReference>
<gene>
    <name evidence="7" type="ORF">J2X04_000402</name>
</gene>
<feature type="transmembrane region" description="Helical" evidence="6">
    <location>
        <begin position="598"/>
        <end position="623"/>
    </location>
</feature>
<dbReference type="InterPro" id="IPR004814">
    <property type="entry name" value="Oligopep_transpt"/>
</dbReference>
<feature type="transmembrane region" description="Helical" evidence="6">
    <location>
        <begin position="15"/>
        <end position="37"/>
    </location>
</feature>
<evidence type="ECO:0000256" key="6">
    <source>
        <dbReference type="SAM" id="Phobius"/>
    </source>
</evidence>
<dbReference type="NCBIfam" id="TIGR00733">
    <property type="entry name" value="OPT family oligopeptide transporter"/>
    <property type="match status" value="1"/>
</dbReference>
<reference evidence="7 8" key="1">
    <citation type="submission" date="2023-07" db="EMBL/GenBank/DDBJ databases">
        <title>Sorghum-associated microbial communities from plants grown in Nebraska, USA.</title>
        <authorList>
            <person name="Schachtman D."/>
        </authorList>
    </citation>
    <scope>NUCLEOTIDE SEQUENCE [LARGE SCALE GENOMIC DNA]</scope>
    <source>
        <strain evidence="7 8">BE187</strain>
    </source>
</reference>
<evidence type="ECO:0000256" key="1">
    <source>
        <dbReference type="ARBA" id="ARBA00004141"/>
    </source>
</evidence>
<organism evidence="7 8">
    <name type="scientific">Agrilutibacter niabensis</name>
    <dbReference type="NCBI Taxonomy" id="380628"/>
    <lineage>
        <taxon>Bacteria</taxon>
        <taxon>Pseudomonadati</taxon>
        <taxon>Pseudomonadota</taxon>
        <taxon>Gammaproteobacteria</taxon>
        <taxon>Lysobacterales</taxon>
        <taxon>Lysobacteraceae</taxon>
        <taxon>Agrilutibacter</taxon>
    </lineage>
</organism>
<feature type="transmembrane region" description="Helical" evidence="6">
    <location>
        <begin position="72"/>
        <end position="98"/>
    </location>
</feature>
<dbReference type="Proteomes" id="UP001267878">
    <property type="component" value="Unassembled WGS sequence"/>
</dbReference>